<keyword evidence="1" id="KW-0479">Metal-binding</keyword>
<evidence type="ECO:0000313" key="2">
    <source>
        <dbReference type="EnsemblMetazoa" id="MESCA006387-PA"/>
    </source>
</evidence>
<keyword evidence="1" id="KW-0460">Magnesium</keyword>
<dbReference type="GO" id="GO:0046872">
    <property type="term" value="F:metal ion binding"/>
    <property type="evidence" value="ECO:0007669"/>
    <property type="project" value="UniProtKB-KW"/>
</dbReference>
<dbReference type="GO" id="GO:0043565">
    <property type="term" value="F:sequence-specific DNA binding"/>
    <property type="evidence" value="ECO:0007669"/>
    <property type="project" value="InterPro"/>
</dbReference>
<feature type="binding site" evidence="1">
    <location>
        <position position="40"/>
    </location>
    <ligand>
        <name>Mg(2+)</name>
        <dbReference type="ChEBI" id="CHEBI:18420"/>
    </ligand>
</feature>
<dbReference type="EnsemblMetazoa" id="MESCA006387-RA">
    <property type="protein sequence ID" value="MESCA006387-PA"/>
    <property type="gene ID" value="MESCA006387"/>
</dbReference>
<dbReference type="EMBL" id="CAQQ02030109">
    <property type="status" value="NOT_ANNOTATED_CDS"/>
    <property type="molecule type" value="Genomic_DNA"/>
</dbReference>
<dbReference type="Proteomes" id="UP000015102">
    <property type="component" value="Unassembled WGS sequence"/>
</dbReference>
<evidence type="ECO:0000313" key="3">
    <source>
        <dbReference type="Proteomes" id="UP000015102"/>
    </source>
</evidence>
<evidence type="ECO:0000256" key="1">
    <source>
        <dbReference type="PIRSR" id="PIRSR602848-1"/>
    </source>
</evidence>
<dbReference type="Pfam" id="PF01997">
    <property type="entry name" value="Translin"/>
    <property type="match status" value="1"/>
</dbReference>
<dbReference type="AlphaFoldDB" id="T1GRU4"/>
<proteinExistence type="predicted"/>
<dbReference type="InterPro" id="IPR002848">
    <property type="entry name" value="Translin_fam"/>
</dbReference>
<dbReference type="SUPFAM" id="SSF74784">
    <property type="entry name" value="Translin"/>
    <property type="match status" value="1"/>
</dbReference>
<dbReference type="HOGENOM" id="CLU_2471658_0_0_1"/>
<dbReference type="EMBL" id="CAQQ02030110">
    <property type="status" value="NOT_ANNOTATED_CDS"/>
    <property type="molecule type" value="Genomic_DNA"/>
</dbReference>
<reference evidence="2" key="2">
    <citation type="submission" date="2015-06" db="UniProtKB">
        <authorList>
            <consortium name="EnsemblMetazoa"/>
        </authorList>
    </citation>
    <scope>IDENTIFICATION</scope>
</reference>
<dbReference type="InterPro" id="IPR016069">
    <property type="entry name" value="Translin_C"/>
</dbReference>
<protein>
    <submittedName>
        <fullName evidence="2">Uncharacterized protein</fullName>
    </submittedName>
</protein>
<name>T1GRU4_MEGSC</name>
<dbReference type="STRING" id="36166.T1GRU4"/>
<dbReference type="Gene3D" id="1.20.58.200">
    <property type="entry name" value="Translin, domain 2"/>
    <property type="match status" value="1"/>
</dbReference>
<keyword evidence="3" id="KW-1185">Reference proteome</keyword>
<accession>T1GRU4</accession>
<reference evidence="3" key="1">
    <citation type="submission" date="2013-02" db="EMBL/GenBank/DDBJ databases">
        <authorList>
            <person name="Hughes D."/>
        </authorList>
    </citation>
    <scope>NUCLEOTIDE SEQUENCE</scope>
    <source>
        <strain>Durham</strain>
        <strain evidence="3">NC isolate 2 -- Noor lab</strain>
    </source>
</reference>
<organism evidence="2 3">
    <name type="scientific">Megaselia scalaris</name>
    <name type="common">Humpbacked fly</name>
    <name type="synonym">Phora scalaris</name>
    <dbReference type="NCBI Taxonomy" id="36166"/>
    <lineage>
        <taxon>Eukaryota</taxon>
        <taxon>Metazoa</taxon>
        <taxon>Ecdysozoa</taxon>
        <taxon>Arthropoda</taxon>
        <taxon>Hexapoda</taxon>
        <taxon>Insecta</taxon>
        <taxon>Pterygota</taxon>
        <taxon>Neoptera</taxon>
        <taxon>Endopterygota</taxon>
        <taxon>Diptera</taxon>
        <taxon>Brachycera</taxon>
        <taxon>Muscomorpha</taxon>
        <taxon>Platypezoidea</taxon>
        <taxon>Phoridae</taxon>
        <taxon>Megaseliini</taxon>
        <taxon>Megaselia</taxon>
    </lineage>
</organism>
<sequence length="88" mass="9896">MSSWDDLQKELTYESEGGQKTYCLVDPMEFILGVGDLTGELMRKCINSLGSGDVQTSFAIGNSLKAFFTYYKGLNVHHRELEKPNQTI</sequence>
<dbReference type="InterPro" id="IPR036081">
    <property type="entry name" value="Translin_sf"/>
</dbReference>